<comment type="subcellular location">
    <subcellularLocation>
        <location evidence="1">Cytoplasm</location>
    </subcellularLocation>
</comment>
<protein>
    <recommendedName>
        <fullName evidence="4">Ferric uptake regulation protein</fullName>
    </recommendedName>
</protein>
<comment type="similarity">
    <text evidence="2">Belongs to the Fur family.</text>
</comment>
<reference evidence="14" key="1">
    <citation type="journal article" date="2020" name="mSystems">
        <title>Genome- and Community-Level Interaction Insights into Carbon Utilization and Element Cycling Functions of Hydrothermarchaeota in Hydrothermal Sediment.</title>
        <authorList>
            <person name="Zhou Z."/>
            <person name="Liu Y."/>
            <person name="Xu W."/>
            <person name="Pan J."/>
            <person name="Luo Z.H."/>
            <person name="Li M."/>
        </authorList>
    </citation>
    <scope>NUCLEOTIDE SEQUENCE [LARGE SCALE GENOMIC DNA]</scope>
    <source>
        <strain evidence="14">SpSt-548</strain>
    </source>
</reference>
<organism evidence="14">
    <name type="scientific">Desulfobacca acetoxidans</name>
    <dbReference type="NCBI Taxonomy" id="60893"/>
    <lineage>
        <taxon>Bacteria</taxon>
        <taxon>Pseudomonadati</taxon>
        <taxon>Thermodesulfobacteriota</taxon>
        <taxon>Desulfobaccia</taxon>
        <taxon>Desulfobaccales</taxon>
        <taxon>Desulfobaccaceae</taxon>
        <taxon>Desulfobacca</taxon>
    </lineage>
</organism>
<evidence type="ECO:0000256" key="8">
    <source>
        <dbReference type="ARBA" id="ARBA00022833"/>
    </source>
</evidence>
<dbReference type="Gene3D" id="3.30.1490.190">
    <property type="match status" value="1"/>
</dbReference>
<dbReference type="SUPFAM" id="SSF46785">
    <property type="entry name" value="Winged helix' DNA-binding domain"/>
    <property type="match status" value="1"/>
</dbReference>
<feature type="binding site" evidence="12">
    <location>
        <position position="166"/>
    </location>
    <ligand>
        <name>Zn(2+)</name>
        <dbReference type="ChEBI" id="CHEBI:29105"/>
    </ligand>
</feature>
<dbReference type="CDD" id="cd07153">
    <property type="entry name" value="Fur_like"/>
    <property type="match status" value="1"/>
</dbReference>
<keyword evidence="9" id="KW-0805">Transcription regulation</keyword>
<dbReference type="InterPro" id="IPR043135">
    <property type="entry name" value="Fur_C"/>
</dbReference>
<dbReference type="Pfam" id="PF01475">
    <property type="entry name" value="FUR"/>
    <property type="match status" value="1"/>
</dbReference>
<dbReference type="AlphaFoldDB" id="A0A7V4G6J8"/>
<dbReference type="GO" id="GO:0000976">
    <property type="term" value="F:transcription cis-regulatory region binding"/>
    <property type="evidence" value="ECO:0007669"/>
    <property type="project" value="TreeGrafter"/>
</dbReference>
<proteinExistence type="inferred from homology"/>
<name>A0A7V4G6J8_9BACT</name>
<evidence type="ECO:0000256" key="12">
    <source>
        <dbReference type="PIRSR" id="PIRSR602481-1"/>
    </source>
</evidence>
<comment type="caution">
    <text evidence="14">The sequence shown here is derived from an EMBL/GenBank/DDBJ whole genome shotgun (WGS) entry which is preliminary data.</text>
</comment>
<keyword evidence="8 12" id="KW-0862">Zinc</keyword>
<comment type="cofactor">
    <cofactor evidence="12">
        <name>Zn(2+)</name>
        <dbReference type="ChEBI" id="CHEBI:29105"/>
    </cofactor>
    <text evidence="12">Binds 1 zinc ion per subunit.</text>
</comment>
<dbReference type="InterPro" id="IPR036388">
    <property type="entry name" value="WH-like_DNA-bd_sf"/>
</dbReference>
<dbReference type="GO" id="GO:0005829">
    <property type="term" value="C:cytosol"/>
    <property type="evidence" value="ECO:0007669"/>
    <property type="project" value="TreeGrafter"/>
</dbReference>
<evidence type="ECO:0000256" key="1">
    <source>
        <dbReference type="ARBA" id="ARBA00004496"/>
    </source>
</evidence>
<dbReference type="GO" id="GO:0045892">
    <property type="term" value="P:negative regulation of DNA-templated transcription"/>
    <property type="evidence" value="ECO:0007669"/>
    <property type="project" value="TreeGrafter"/>
</dbReference>
<keyword evidence="7 12" id="KW-0479">Metal-binding</keyword>
<dbReference type="PANTHER" id="PTHR33202">
    <property type="entry name" value="ZINC UPTAKE REGULATION PROTEIN"/>
    <property type="match status" value="1"/>
</dbReference>
<dbReference type="GO" id="GO:0008270">
    <property type="term" value="F:zinc ion binding"/>
    <property type="evidence" value="ECO:0007669"/>
    <property type="project" value="TreeGrafter"/>
</dbReference>
<feature type="binding site" evidence="12">
    <location>
        <position position="169"/>
    </location>
    <ligand>
        <name>Zn(2+)</name>
        <dbReference type="ChEBI" id="CHEBI:29105"/>
    </ligand>
</feature>
<dbReference type="GO" id="GO:0003700">
    <property type="term" value="F:DNA-binding transcription factor activity"/>
    <property type="evidence" value="ECO:0007669"/>
    <property type="project" value="InterPro"/>
</dbReference>
<evidence type="ECO:0000256" key="9">
    <source>
        <dbReference type="ARBA" id="ARBA00023015"/>
    </source>
</evidence>
<dbReference type="EMBL" id="DSXI01000011">
    <property type="protein sequence ID" value="HGS04161.1"/>
    <property type="molecule type" value="Genomic_DNA"/>
</dbReference>
<keyword evidence="6" id="KW-0678">Repressor</keyword>
<keyword evidence="11" id="KW-0804">Transcription</keyword>
<gene>
    <name evidence="14" type="ORF">ENT08_00185</name>
</gene>
<dbReference type="GO" id="GO:1900376">
    <property type="term" value="P:regulation of secondary metabolite biosynthetic process"/>
    <property type="evidence" value="ECO:0007669"/>
    <property type="project" value="TreeGrafter"/>
</dbReference>
<evidence type="ECO:0000256" key="2">
    <source>
        <dbReference type="ARBA" id="ARBA00007957"/>
    </source>
</evidence>
<keyword evidence="5" id="KW-0963">Cytoplasm</keyword>
<evidence type="ECO:0000256" key="4">
    <source>
        <dbReference type="ARBA" id="ARBA00020910"/>
    </source>
</evidence>
<accession>A0A7V4G6J8</accession>
<evidence type="ECO:0000256" key="3">
    <source>
        <dbReference type="ARBA" id="ARBA00011738"/>
    </source>
</evidence>
<keyword evidence="10" id="KW-0238">DNA-binding</keyword>
<dbReference type="InterPro" id="IPR002481">
    <property type="entry name" value="FUR"/>
</dbReference>
<evidence type="ECO:0000256" key="7">
    <source>
        <dbReference type="ARBA" id="ARBA00022723"/>
    </source>
</evidence>
<evidence type="ECO:0000256" key="5">
    <source>
        <dbReference type="ARBA" id="ARBA00022490"/>
    </source>
</evidence>
<feature type="region of interest" description="Disordered" evidence="13">
    <location>
        <begin position="1"/>
        <end position="32"/>
    </location>
</feature>
<dbReference type="InterPro" id="IPR036390">
    <property type="entry name" value="WH_DNA-bd_sf"/>
</dbReference>
<evidence type="ECO:0000313" key="14">
    <source>
        <dbReference type="EMBL" id="HGS04161.1"/>
    </source>
</evidence>
<sequence length="221" mass="25986">MRPPLRQAKAGRTAGAAPCRPSHPFTVKPLGPERKSPGPGYFSLWQLFFPKKTLVSLLQLSLRKFIITPMKSELEHFREYIRRQGLRRTTEREVILREVFEVHEHFDVEELHLRLRQKGVRVSKASVYRALRLFLDCGLVREVDYTDGHWHYEHIYGHGDHNHLRCLGCGEIVEFEAPALKTIEEQLAREHDYQIMSQQWEIKGYCRACRDSRGRVVERAR</sequence>
<comment type="subunit">
    <text evidence="3">Homodimer.</text>
</comment>
<evidence type="ECO:0000256" key="11">
    <source>
        <dbReference type="ARBA" id="ARBA00023163"/>
    </source>
</evidence>
<feature type="binding site" evidence="12">
    <location>
        <position position="206"/>
    </location>
    <ligand>
        <name>Zn(2+)</name>
        <dbReference type="ChEBI" id="CHEBI:29105"/>
    </ligand>
</feature>
<evidence type="ECO:0000256" key="13">
    <source>
        <dbReference type="SAM" id="MobiDB-lite"/>
    </source>
</evidence>
<feature type="binding site" evidence="12">
    <location>
        <position position="209"/>
    </location>
    <ligand>
        <name>Zn(2+)</name>
        <dbReference type="ChEBI" id="CHEBI:29105"/>
    </ligand>
</feature>
<dbReference type="PANTHER" id="PTHR33202:SF2">
    <property type="entry name" value="FERRIC UPTAKE REGULATION PROTEIN"/>
    <property type="match status" value="1"/>
</dbReference>
<evidence type="ECO:0000256" key="10">
    <source>
        <dbReference type="ARBA" id="ARBA00023125"/>
    </source>
</evidence>
<dbReference type="Gene3D" id="1.10.10.10">
    <property type="entry name" value="Winged helix-like DNA-binding domain superfamily/Winged helix DNA-binding domain"/>
    <property type="match status" value="1"/>
</dbReference>
<evidence type="ECO:0000256" key="6">
    <source>
        <dbReference type="ARBA" id="ARBA00022491"/>
    </source>
</evidence>